<evidence type="ECO:0000256" key="1">
    <source>
        <dbReference type="SAM" id="MobiDB-lite"/>
    </source>
</evidence>
<dbReference type="EMBL" id="NMUH01001781">
    <property type="protein sequence ID" value="MQL95320.1"/>
    <property type="molecule type" value="Genomic_DNA"/>
</dbReference>
<proteinExistence type="predicted"/>
<organism evidence="2 3">
    <name type="scientific">Colocasia esculenta</name>
    <name type="common">Wild taro</name>
    <name type="synonym">Arum esculentum</name>
    <dbReference type="NCBI Taxonomy" id="4460"/>
    <lineage>
        <taxon>Eukaryota</taxon>
        <taxon>Viridiplantae</taxon>
        <taxon>Streptophyta</taxon>
        <taxon>Embryophyta</taxon>
        <taxon>Tracheophyta</taxon>
        <taxon>Spermatophyta</taxon>
        <taxon>Magnoliopsida</taxon>
        <taxon>Liliopsida</taxon>
        <taxon>Araceae</taxon>
        <taxon>Aroideae</taxon>
        <taxon>Colocasieae</taxon>
        <taxon>Colocasia</taxon>
    </lineage>
</organism>
<sequence>MYGFGHSMDMSRVLSGSSSSSSQTSAFTTPTGAPGTSPSEMMGFIIDTISGLEYHLAQTMETRLVQTMQTQVSDVVQAHLSQALSQAISQALSQVNIPPQAAPSTSAQAPHVSKLILF</sequence>
<protein>
    <submittedName>
        <fullName evidence="2">Uncharacterized protein</fullName>
    </submittedName>
</protein>
<feature type="compositionally biased region" description="Low complexity" evidence="1">
    <location>
        <begin position="13"/>
        <end position="39"/>
    </location>
</feature>
<dbReference type="Proteomes" id="UP000652761">
    <property type="component" value="Unassembled WGS sequence"/>
</dbReference>
<evidence type="ECO:0000313" key="3">
    <source>
        <dbReference type="Proteomes" id="UP000652761"/>
    </source>
</evidence>
<gene>
    <name evidence="2" type="ORF">Taro_027987</name>
</gene>
<feature type="region of interest" description="Disordered" evidence="1">
    <location>
        <begin position="13"/>
        <end position="40"/>
    </location>
</feature>
<name>A0A843VP33_COLES</name>
<keyword evidence="3" id="KW-1185">Reference proteome</keyword>
<evidence type="ECO:0000313" key="2">
    <source>
        <dbReference type="EMBL" id="MQL95320.1"/>
    </source>
</evidence>
<dbReference type="AlphaFoldDB" id="A0A843VP33"/>
<accession>A0A843VP33</accession>
<reference evidence="2" key="1">
    <citation type="submission" date="2017-07" db="EMBL/GenBank/DDBJ databases">
        <title>Taro Niue Genome Assembly and Annotation.</title>
        <authorList>
            <person name="Atibalentja N."/>
            <person name="Keating K."/>
            <person name="Fields C.J."/>
        </authorList>
    </citation>
    <scope>NUCLEOTIDE SEQUENCE</scope>
    <source>
        <strain evidence="2">Niue_2</strain>
        <tissue evidence="2">Leaf</tissue>
    </source>
</reference>
<comment type="caution">
    <text evidence="2">The sequence shown here is derived from an EMBL/GenBank/DDBJ whole genome shotgun (WGS) entry which is preliminary data.</text>
</comment>